<name>A0A9P4IR50_9PEZI</name>
<sequence>MPEEVRVTRAGDLKASGPQTEGMIRQAALVDVSDQVCGTLMIAKPHTASAVHHHGEEDTIVYCVSGHGSIVSGPNGSKREDLSPGDWALIPSFAEHQEVNDSDGDIVWVICRGGRTPIVENLQSWTKS</sequence>
<proteinExistence type="predicted"/>
<dbReference type="OrthoDB" id="3511549at2759"/>
<dbReference type="InterPro" id="IPR014710">
    <property type="entry name" value="RmlC-like_jellyroll"/>
</dbReference>
<dbReference type="AlphaFoldDB" id="A0A9P4IR50"/>
<feature type="domain" description="Cupin type-2" evidence="1">
    <location>
        <begin position="40"/>
        <end position="109"/>
    </location>
</feature>
<organism evidence="2 3">
    <name type="scientific">Rhizodiscina lignyota</name>
    <dbReference type="NCBI Taxonomy" id="1504668"/>
    <lineage>
        <taxon>Eukaryota</taxon>
        <taxon>Fungi</taxon>
        <taxon>Dikarya</taxon>
        <taxon>Ascomycota</taxon>
        <taxon>Pezizomycotina</taxon>
        <taxon>Dothideomycetes</taxon>
        <taxon>Pleosporomycetidae</taxon>
        <taxon>Aulographales</taxon>
        <taxon>Rhizodiscinaceae</taxon>
        <taxon>Rhizodiscina</taxon>
    </lineage>
</organism>
<gene>
    <name evidence="2" type="ORF">NA57DRAFT_52529</name>
</gene>
<dbReference type="Proteomes" id="UP000799772">
    <property type="component" value="Unassembled WGS sequence"/>
</dbReference>
<dbReference type="InterPro" id="IPR013096">
    <property type="entry name" value="Cupin_2"/>
</dbReference>
<dbReference type="EMBL" id="ML978122">
    <property type="protein sequence ID" value="KAF2102992.1"/>
    <property type="molecule type" value="Genomic_DNA"/>
</dbReference>
<accession>A0A9P4IR50</accession>
<evidence type="ECO:0000313" key="2">
    <source>
        <dbReference type="EMBL" id="KAF2102992.1"/>
    </source>
</evidence>
<keyword evidence="3" id="KW-1185">Reference proteome</keyword>
<protein>
    <recommendedName>
        <fullName evidence="1">Cupin type-2 domain-containing protein</fullName>
    </recommendedName>
</protein>
<evidence type="ECO:0000259" key="1">
    <source>
        <dbReference type="Pfam" id="PF07883"/>
    </source>
</evidence>
<dbReference type="Pfam" id="PF07883">
    <property type="entry name" value="Cupin_2"/>
    <property type="match status" value="1"/>
</dbReference>
<evidence type="ECO:0000313" key="3">
    <source>
        <dbReference type="Proteomes" id="UP000799772"/>
    </source>
</evidence>
<dbReference type="Gene3D" id="2.60.120.10">
    <property type="entry name" value="Jelly Rolls"/>
    <property type="match status" value="1"/>
</dbReference>
<dbReference type="SUPFAM" id="SSF51182">
    <property type="entry name" value="RmlC-like cupins"/>
    <property type="match status" value="1"/>
</dbReference>
<dbReference type="InterPro" id="IPR011051">
    <property type="entry name" value="RmlC_Cupin_sf"/>
</dbReference>
<comment type="caution">
    <text evidence="2">The sequence shown here is derived from an EMBL/GenBank/DDBJ whole genome shotgun (WGS) entry which is preliminary data.</text>
</comment>
<reference evidence="2" key="1">
    <citation type="journal article" date="2020" name="Stud. Mycol.">
        <title>101 Dothideomycetes genomes: a test case for predicting lifestyles and emergence of pathogens.</title>
        <authorList>
            <person name="Haridas S."/>
            <person name="Albert R."/>
            <person name="Binder M."/>
            <person name="Bloem J."/>
            <person name="Labutti K."/>
            <person name="Salamov A."/>
            <person name="Andreopoulos B."/>
            <person name="Baker S."/>
            <person name="Barry K."/>
            <person name="Bills G."/>
            <person name="Bluhm B."/>
            <person name="Cannon C."/>
            <person name="Castanera R."/>
            <person name="Culley D."/>
            <person name="Daum C."/>
            <person name="Ezra D."/>
            <person name="Gonzalez J."/>
            <person name="Henrissat B."/>
            <person name="Kuo A."/>
            <person name="Liang C."/>
            <person name="Lipzen A."/>
            <person name="Lutzoni F."/>
            <person name="Magnuson J."/>
            <person name="Mondo S."/>
            <person name="Nolan M."/>
            <person name="Ohm R."/>
            <person name="Pangilinan J."/>
            <person name="Park H.-J."/>
            <person name="Ramirez L."/>
            <person name="Alfaro M."/>
            <person name="Sun H."/>
            <person name="Tritt A."/>
            <person name="Yoshinaga Y."/>
            <person name="Zwiers L.-H."/>
            <person name="Turgeon B."/>
            <person name="Goodwin S."/>
            <person name="Spatafora J."/>
            <person name="Crous P."/>
            <person name="Grigoriev I."/>
        </authorList>
    </citation>
    <scope>NUCLEOTIDE SEQUENCE</scope>
    <source>
        <strain evidence="2">CBS 133067</strain>
    </source>
</reference>